<evidence type="ECO:0008006" key="3">
    <source>
        <dbReference type="Google" id="ProtNLM"/>
    </source>
</evidence>
<reference evidence="1 2" key="1">
    <citation type="submission" date="2023-07" db="EMBL/GenBank/DDBJ databases">
        <title>Sequencing the genomes of 1000 actinobacteria strains.</title>
        <authorList>
            <person name="Klenk H.-P."/>
        </authorList>
    </citation>
    <scope>NUCLEOTIDE SEQUENCE [LARGE SCALE GENOMIC DNA]</scope>
    <source>
        <strain evidence="1 2">DSM 46740</strain>
    </source>
</reference>
<name>A0ABT9QUB8_9ACTN</name>
<gene>
    <name evidence="1" type="ORF">J2853_009638</name>
</gene>
<comment type="caution">
    <text evidence="1">The sequence shown here is derived from an EMBL/GenBank/DDBJ whole genome shotgun (WGS) entry which is preliminary data.</text>
</comment>
<dbReference type="EMBL" id="JAUSQU010000003">
    <property type="protein sequence ID" value="MDP9850342.1"/>
    <property type="molecule type" value="Genomic_DNA"/>
</dbReference>
<keyword evidence="2" id="KW-1185">Reference proteome</keyword>
<protein>
    <recommendedName>
        <fullName evidence="3">MarR family transcriptional regulator</fullName>
    </recommendedName>
</protein>
<organism evidence="1 2">
    <name type="scientific">Streptosporangium lutulentum</name>
    <dbReference type="NCBI Taxonomy" id="1461250"/>
    <lineage>
        <taxon>Bacteria</taxon>
        <taxon>Bacillati</taxon>
        <taxon>Actinomycetota</taxon>
        <taxon>Actinomycetes</taxon>
        <taxon>Streptosporangiales</taxon>
        <taxon>Streptosporangiaceae</taxon>
        <taxon>Streptosporangium</taxon>
    </lineage>
</organism>
<evidence type="ECO:0000313" key="2">
    <source>
        <dbReference type="Proteomes" id="UP001225356"/>
    </source>
</evidence>
<dbReference type="RefSeq" id="WP_307569316.1">
    <property type="nucleotide sequence ID" value="NZ_JAUSQU010000003.1"/>
</dbReference>
<sequence>MDASSISIWELQPDAEIPTHAWTRAYRTLPTSTTPKFPYPHATLYGQPENRPLSVRVWLDVDNGYLWTTPQTARGYDPQPDYVTQNKPNYGYDNIANTVVVRHPLTPARRALAEELLETAAPPVADYPVPPEAATVFRRAGWTPDQVREIHTGWTTTTADDARVWTAHSYEWWWQQRFPRTGPYRTVDAADPRRHADLPPTPLTASDAARLLEAGTRFDVIDAYLHAGIVDVEQILNARPPEVPDDATRIIIGDFIALDPAAARAHLSQHPHTWVKPVISETGPQLLHIDETIFSDTWMIWSDGQIIGRSHLILPPEVEDGEPHRTWAPARFTVAGFAITAPLLYEIMHADNRADLTPDLWMPWQDATGLTSTVTHETAQDVAVGPHATIRSETTITRHTIALPAGEATAWEVADTLADRVHGRDTTRWLYTDLDEATARYTEVTEVQPPVATIEQLAELLGVTGNAITQAIRRDRGLARADRETPRRPGFIHRNGRAELFPTRKFIAWWRSRTGHGPGRGHRSNQ</sequence>
<dbReference type="Proteomes" id="UP001225356">
    <property type="component" value="Unassembled WGS sequence"/>
</dbReference>
<accession>A0ABT9QUB8</accession>
<proteinExistence type="predicted"/>
<evidence type="ECO:0000313" key="1">
    <source>
        <dbReference type="EMBL" id="MDP9850342.1"/>
    </source>
</evidence>